<dbReference type="AlphaFoldDB" id="A0A2P2PYZ8"/>
<evidence type="ECO:0000256" key="1">
    <source>
        <dbReference type="SAM" id="MobiDB-lite"/>
    </source>
</evidence>
<dbReference type="EMBL" id="GGEC01079493">
    <property type="protein sequence ID" value="MBX59977.1"/>
    <property type="molecule type" value="Transcribed_RNA"/>
</dbReference>
<feature type="compositionally biased region" description="Basic residues" evidence="1">
    <location>
        <begin position="1"/>
        <end position="12"/>
    </location>
</feature>
<feature type="region of interest" description="Disordered" evidence="1">
    <location>
        <begin position="1"/>
        <end position="22"/>
    </location>
</feature>
<protein>
    <submittedName>
        <fullName evidence="2">Uncharacterized protein</fullName>
    </submittedName>
</protein>
<proteinExistence type="predicted"/>
<evidence type="ECO:0000313" key="2">
    <source>
        <dbReference type="EMBL" id="MBX59977.1"/>
    </source>
</evidence>
<reference evidence="2" key="1">
    <citation type="submission" date="2018-02" db="EMBL/GenBank/DDBJ databases">
        <title>Rhizophora mucronata_Transcriptome.</title>
        <authorList>
            <person name="Meera S.P."/>
            <person name="Sreeshan A."/>
            <person name="Augustine A."/>
        </authorList>
    </citation>
    <scope>NUCLEOTIDE SEQUENCE</scope>
    <source>
        <tissue evidence="2">Leaf</tissue>
    </source>
</reference>
<accession>A0A2P2PYZ8</accession>
<organism evidence="2">
    <name type="scientific">Rhizophora mucronata</name>
    <name type="common">Asiatic mangrove</name>
    <dbReference type="NCBI Taxonomy" id="61149"/>
    <lineage>
        <taxon>Eukaryota</taxon>
        <taxon>Viridiplantae</taxon>
        <taxon>Streptophyta</taxon>
        <taxon>Embryophyta</taxon>
        <taxon>Tracheophyta</taxon>
        <taxon>Spermatophyta</taxon>
        <taxon>Magnoliopsida</taxon>
        <taxon>eudicotyledons</taxon>
        <taxon>Gunneridae</taxon>
        <taxon>Pentapetalae</taxon>
        <taxon>rosids</taxon>
        <taxon>fabids</taxon>
        <taxon>Malpighiales</taxon>
        <taxon>Rhizophoraceae</taxon>
        <taxon>Rhizophora</taxon>
    </lineage>
</organism>
<name>A0A2P2PYZ8_RHIMU</name>
<sequence length="22" mass="2537">MSSKIKNKKSRSPKPSLNLKHK</sequence>